<reference evidence="1 2" key="1">
    <citation type="journal article" date="2018" name="Front. Plant Sci.">
        <title>Red Clover (Trifolium pratense) and Zigzag Clover (T. medium) - A Picture of Genomic Similarities and Differences.</title>
        <authorList>
            <person name="Dluhosova J."/>
            <person name="Istvanek J."/>
            <person name="Nedelnik J."/>
            <person name="Repkova J."/>
        </authorList>
    </citation>
    <scope>NUCLEOTIDE SEQUENCE [LARGE SCALE GENOMIC DNA]</scope>
    <source>
        <strain evidence="2">cv. 10/8</strain>
        <tissue evidence="1">Leaf</tissue>
    </source>
</reference>
<dbReference type="Proteomes" id="UP000265520">
    <property type="component" value="Unassembled WGS sequence"/>
</dbReference>
<sequence length="51" mass="5521">FDDSPLSLSGGFSMANPVLTDDSPLEWCCRPVVTFSFEQSGGCPPRADKKK</sequence>
<keyword evidence="2" id="KW-1185">Reference proteome</keyword>
<comment type="caution">
    <text evidence="1">The sequence shown here is derived from an EMBL/GenBank/DDBJ whole genome shotgun (WGS) entry which is preliminary data.</text>
</comment>
<organism evidence="1 2">
    <name type="scientific">Trifolium medium</name>
    <dbReference type="NCBI Taxonomy" id="97028"/>
    <lineage>
        <taxon>Eukaryota</taxon>
        <taxon>Viridiplantae</taxon>
        <taxon>Streptophyta</taxon>
        <taxon>Embryophyta</taxon>
        <taxon>Tracheophyta</taxon>
        <taxon>Spermatophyta</taxon>
        <taxon>Magnoliopsida</taxon>
        <taxon>eudicotyledons</taxon>
        <taxon>Gunneridae</taxon>
        <taxon>Pentapetalae</taxon>
        <taxon>rosids</taxon>
        <taxon>fabids</taxon>
        <taxon>Fabales</taxon>
        <taxon>Fabaceae</taxon>
        <taxon>Papilionoideae</taxon>
        <taxon>50 kb inversion clade</taxon>
        <taxon>NPAAA clade</taxon>
        <taxon>Hologalegina</taxon>
        <taxon>IRL clade</taxon>
        <taxon>Trifolieae</taxon>
        <taxon>Trifolium</taxon>
    </lineage>
</organism>
<dbReference type="EMBL" id="LXQA010472734">
    <property type="protein sequence ID" value="MCI54008.1"/>
    <property type="molecule type" value="Genomic_DNA"/>
</dbReference>
<accession>A0A392SYU0</accession>
<name>A0A392SYU0_9FABA</name>
<evidence type="ECO:0000313" key="2">
    <source>
        <dbReference type="Proteomes" id="UP000265520"/>
    </source>
</evidence>
<feature type="non-terminal residue" evidence="1">
    <location>
        <position position="1"/>
    </location>
</feature>
<dbReference type="AlphaFoldDB" id="A0A392SYU0"/>
<evidence type="ECO:0000313" key="1">
    <source>
        <dbReference type="EMBL" id="MCI54008.1"/>
    </source>
</evidence>
<proteinExistence type="predicted"/>
<protein>
    <submittedName>
        <fullName evidence="1">Uncharacterized protein</fullName>
    </submittedName>
</protein>